<feature type="compositionally biased region" description="Basic residues" evidence="1">
    <location>
        <begin position="1"/>
        <end position="11"/>
    </location>
</feature>
<feature type="region of interest" description="Disordered" evidence="1">
    <location>
        <begin position="1"/>
        <end position="168"/>
    </location>
</feature>
<feature type="compositionally biased region" description="Basic and acidic residues" evidence="1">
    <location>
        <begin position="65"/>
        <end position="86"/>
    </location>
</feature>
<feature type="compositionally biased region" description="Basic and acidic residues" evidence="1">
    <location>
        <begin position="703"/>
        <end position="715"/>
    </location>
</feature>
<accession>A0A2W1BNZ8</accession>
<feature type="compositionally biased region" description="Basic and acidic residues" evidence="1">
    <location>
        <begin position="251"/>
        <end position="261"/>
    </location>
</feature>
<name>A0A2W1BNZ8_HELAM</name>
<feature type="region of interest" description="Disordered" evidence="1">
    <location>
        <begin position="642"/>
        <end position="772"/>
    </location>
</feature>
<evidence type="ECO:0000256" key="1">
    <source>
        <dbReference type="SAM" id="MobiDB-lite"/>
    </source>
</evidence>
<feature type="compositionally biased region" description="Basic and acidic residues" evidence="1">
    <location>
        <begin position="344"/>
        <end position="354"/>
    </location>
</feature>
<feature type="compositionally biased region" description="Polar residues" evidence="1">
    <location>
        <begin position="872"/>
        <end position="882"/>
    </location>
</feature>
<feature type="region of interest" description="Disordered" evidence="1">
    <location>
        <begin position="864"/>
        <end position="892"/>
    </location>
</feature>
<feature type="compositionally biased region" description="Basic and acidic residues" evidence="1">
    <location>
        <begin position="12"/>
        <end position="24"/>
    </location>
</feature>
<dbReference type="AlphaFoldDB" id="A0A2W1BNZ8"/>
<feature type="compositionally biased region" description="Polar residues" evidence="1">
    <location>
        <begin position="685"/>
        <end position="702"/>
    </location>
</feature>
<feature type="compositionally biased region" description="Low complexity" evidence="1">
    <location>
        <begin position="123"/>
        <end position="146"/>
    </location>
</feature>
<feature type="compositionally biased region" description="Basic and acidic residues" evidence="1">
    <location>
        <begin position="287"/>
        <end position="296"/>
    </location>
</feature>
<feature type="compositionally biased region" description="Low complexity" evidence="1">
    <location>
        <begin position="312"/>
        <end position="325"/>
    </location>
</feature>
<reference evidence="2 3" key="1">
    <citation type="journal article" date="2017" name="BMC Biol.">
        <title>Genomic innovations, transcriptional plasticity and gene loss underlying the evolution and divergence of two highly polyphagous and invasive Helicoverpa pest species.</title>
        <authorList>
            <person name="Pearce S.L."/>
            <person name="Clarke D.F."/>
            <person name="East P.D."/>
            <person name="Elfekih S."/>
            <person name="Gordon K.H."/>
            <person name="Jermiin L.S."/>
            <person name="McGaughran A."/>
            <person name="Oakeshott J.G."/>
            <person name="Papanikolaou A."/>
            <person name="Perera O.P."/>
            <person name="Rane R.V."/>
            <person name="Richards S."/>
            <person name="Tay W.T."/>
            <person name="Walsh T.K."/>
            <person name="Anderson A."/>
            <person name="Anderson C.J."/>
            <person name="Asgari S."/>
            <person name="Board P.G."/>
            <person name="Bretschneider A."/>
            <person name="Campbell P.M."/>
            <person name="Chertemps T."/>
            <person name="Christeller J.T."/>
            <person name="Coppin C.W."/>
            <person name="Downes S.J."/>
            <person name="Duan G."/>
            <person name="Farnsworth C.A."/>
            <person name="Good R.T."/>
            <person name="Han L.B."/>
            <person name="Han Y.C."/>
            <person name="Hatje K."/>
            <person name="Horne I."/>
            <person name="Huang Y.P."/>
            <person name="Hughes D.S."/>
            <person name="Jacquin-Joly E."/>
            <person name="James W."/>
            <person name="Jhangiani S."/>
            <person name="Kollmar M."/>
            <person name="Kuwar S.S."/>
            <person name="Li S."/>
            <person name="Liu N.Y."/>
            <person name="Maibeche M.T."/>
            <person name="Miller J.R."/>
            <person name="Montagne N."/>
            <person name="Perry T."/>
            <person name="Qu J."/>
            <person name="Song S.V."/>
            <person name="Sutton G.G."/>
            <person name="Vogel H."/>
            <person name="Walenz B.P."/>
            <person name="Xu W."/>
            <person name="Zhang H.J."/>
            <person name="Zou Z."/>
            <person name="Batterham P."/>
            <person name="Edwards O.R."/>
            <person name="Feyereisen R."/>
            <person name="Gibbs R.A."/>
            <person name="Heckel D.G."/>
            <person name="McGrath A."/>
            <person name="Robin C."/>
            <person name="Scherer S.E."/>
            <person name="Worley K.C."/>
            <person name="Wu Y.D."/>
        </authorList>
    </citation>
    <scope>NUCLEOTIDE SEQUENCE [LARGE SCALE GENOMIC DNA]</scope>
    <source>
        <strain evidence="2">Harm_GR_Male_#8</strain>
        <tissue evidence="2">Whole organism</tissue>
    </source>
</reference>
<proteinExistence type="predicted"/>
<organism evidence="2 3">
    <name type="scientific">Helicoverpa armigera</name>
    <name type="common">Cotton bollworm</name>
    <name type="synonym">Heliothis armigera</name>
    <dbReference type="NCBI Taxonomy" id="29058"/>
    <lineage>
        <taxon>Eukaryota</taxon>
        <taxon>Metazoa</taxon>
        <taxon>Ecdysozoa</taxon>
        <taxon>Arthropoda</taxon>
        <taxon>Hexapoda</taxon>
        <taxon>Insecta</taxon>
        <taxon>Pterygota</taxon>
        <taxon>Neoptera</taxon>
        <taxon>Endopterygota</taxon>
        <taxon>Lepidoptera</taxon>
        <taxon>Glossata</taxon>
        <taxon>Ditrysia</taxon>
        <taxon>Noctuoidea</taxon>
        <taxon>Noctuidae</taxon>
        <taxon>Heliothinae</taxon>
        <taxon>Helicoverpa</taxon>
    </lineage>
</organism>
<gene>
    <name evidence="2" type="primary">HaOG204319</name>
    <name evidence="2" type="ORF">B5X24_HaOG204319</name>
</gene>
<evidence type="ECO:0000313" key="3">
    <source>
        <dbReference type="Proteomes" id="UP000249218"/>
    </source>
</evidence>
<dbReference type="EMBL" id="KZ149949">
    <property type="protein sequence ID" value="PZC76688.1"/>
    <property type="molecule type" value="Genomic_DNA"/>
</dbReference>
<evidence type="ECO:0000313" key="2">
    <source>
        <dbReference type="EMBL" id="PZC76688.1"/>
    </source>
</evidence>
<protein>
    <submittedName>
        <fullName evidence="2">Uncharacterized protein</fullName>
    </submittedName>
</protein>
<feature type="compositionally biased region" description="Basic residues" evidence="1">
    <location>
        <begin position="369"/>
        <end position="378"/>
    </location>
</feature>
<dbReference type="OrthoDB" id="7482643at2759"/>
<keyword evidence="3" id="KW-1185">Reference proteome</keyword>
<feature type="region of interest" description="Disordered" evidence="1">
    <location>
        <begin position="231"/>
        <end position="391"/>
    </location>
</feature>
<dbReference type="Proteomes" id="UP000249218">
    <property type="component" value="Unassembled WGS sequence"/>
</dbReference>
<sequence length="954" mass="106743">MPPRIRTRASKALKENIDITENKLKPAKTNTKAPRKPLADKTNSASDDPSLEIPTKVKKTSSNKNGEKKAAETKKKQTVKHKDNVKPNENVKPTNEGRPRRERKLPNRFVENVILNNLSNSKESPNVTVNSSTTTLTTEKTPVKKTSVSKNDITEPSPFKTPSKVDSSLLASRPTRICRLPSRLEDHSISPHKYIPILPAHASTPIQPSKARPVVLINKNEITCHTVGKNLETKATKTRPTRLAKVNAQKKSSDKTPEKSSPDSNNNAKARTRKKATKIQPQSTKNSPDKKKESPMRKFLTPMAKFQSSLNKTQSPAKKSSPKQSTNKKTDKNLSFKLLGSKKKSQETENKDPDVYEFTFDPNEEPKPEKKKRKRTVTKKSAPTPNPRKVVCKSTYDKNIKKALAALKNAIQPAKTTEAPKLPQITENTEQAENVQQNNATNNFHVIQTDNITNGNNMALNDTGKTSVHECNYPSIRVEDIAADIEPSIDHHADLNYSPVNSPRSIGFKTPNTHQSLNHRETPERSVQNKDPLNLAEELSFFDDQPVASSSMNVSVRHPLASPWRVEFGNLPIKWPSNAYVKPNMTPAVETSFINPEDSINKKKHVYTNMLPQTNEMFTDIADTTPNLKQTSIISFIKEMAEKSAKKKRGRSVSPAKTIYQEIDDNNAETNKNKKSGKKGVGNKTPNPAINTSDEVSSSGNDTSHDKENSKEERKTRKRKNNENICDLPAKSPRKQKDKDGTFFGFDESEVQDENVSPVKINNNPRSRSLRPRSKAVLQEINGPTRAVLPVAAKTKIATSSEAVNKVYEELKSAADAPVFLERNVNENETNVADPSINDDSQSVHLFEDIEVVHHLKPTRKSYGKAKKVTFRQRSNSTSDSDIQVPAEDPNESTDYDDFCDLTFDVCNVTEKKVAKKRKPKKLMSKKEEKEAEAWAANFNSMCEDIEEFPLLVE</sequence>